<dbReference type="SUPFAM" id="SSF50475">
    <property type="entry name" value="FMN-binding split barrel"/>
    <property type="match status" value="1"/>
</dbReference>
<dbReference type="PANTHER" id="PTHR35176:SF6">
    <property type="entry name" value="HEME OXYGENASE HI_0854-RELATED"/>
    <property type="match status" value="1"/>
</dbReference>
<dbReference type="InterPro" id="IPR011576">
    <property type="entry name" value="Pyridox_Oxase_N"/>
</dbReference>
<evidence type="ECO:0000259" key="3">
    <source>
        <dbReference type="Pfam" id="PF01243"/>
    </source>
</evidence>
<evidence type="ECO:0000313" key="5">
    <source>
        <dbReference type="Proteomes" id="UP000293638"/>
    </source>
</evidence>
<dbReference type="Pfam" id="PF01243">
    <property type="entry name" value="PNPOx_N"/>
    <property type="match status" value="1"/>
</dbReference>
<keyword evidence="5" id="KW-1185">Reference proteome</keyword>
<dbReference type="InterPro" id="IPR052019">
    <property type="entry name" value="F420H2_bilvrd_red/Heme_oxyg"/>
</dbReference>
<dbReference type="GO" id="GO:0016627">
    <property type="term" value="F:oxidoreductase activity, acting on the CH-CH group of donors"/>
    <property type="evidence" value="ECO:0007669"/>
    <property type="project" value="TreeGrafter"/>
</dbReference>
<gene>
    <name evidence="4" type="ORF">EV189_2013</name>
</gene>
<reference evidence="4 5" key="1">
    <citation type="submission" date="2019-02" db="EMBL/GenBank/DDBJ databases">
        <title>Genomic Encyclopedia of Type Strains, Phase IV (KMG-IV): sequencing the most valuable type-strain genomes for metagenomic binning, comparative biology and taxonomic classification.</title>
        <authorList>
            <person name="Goeker M."/>
        </authorList>
    </citation>
    <scope>NUCLEOTIDE SEQUENCE [LARGE SCALE GENOMIC DNA]</scope>
    <source>
        <strain evidence="4 5">DSM 45622</strain>
    </source>
</reference>
<dbReference type="Proteomes" id="UP000293638">
    <property type="component" value="Unassembled WGS sequence"/>
</dbReference>
<dbReference type="InterPro" id="IPR012349">
    <property type="entry name" value="Split_barrel_FMN-bd"/>
</dbReference>
<dbReference type="GO" id="GO:0005829">
    <property type="term" value="C:cytosol"/>
    <property type="evidence" value="ECO:0007669"/>
    <property type="project" value="TreeGrafter"/>
</dbReference>
<protein>
    <submittedName>
        <fullName evidence="4">Pyridoxamine 5'-phosphate oxidase</fullName>
    </submittedName>
</protein>
<dbReference type="EMBL" id="SGXD01000002">
    <property type="protein sequence ID" value="RZS90229.1"/>
    <property type="molecule type" value="Genomic_DNA"/>
</dbReference>
<dbReference type="GO" id="GO:0070967">
    <property type="term" value="F:coenzyme F420 binding"/>
    <property type="evidence" value="ECO:0007669"/>
    <property type="project" value="TreeGrafter"/>
</dbReference>
<comment type="caution">
    <text evidence="4">The sequence shown here is derived from an EMBL/GenBank/DDBJ whole genome shotgun (WGS) entry which is preliminary data.</text>
</comment>
<sequence>MTTWTEFAAAEPALAAAARERFAVRKHATMATLRADGSPRISGTEVEFDERGLVLGSMSGALKARDLQRDPRVAVHSPTVDPAGEGGADWPGEAKVAGVARELPGEHEGGAHVFVVELTEVVVTDLDGGLRITSWHPGRGVEVRHRS</sequence>
<evidence type="ECO:0000313" key="4">
    <source>
        <dbReference type="EMBL" id="RZS90229.1"/>
    </source>
</evidence>
<evidence type="ECO:0000256" key="2">
    <source>
        <dbReference type="SAM" id="MobiDB-lite"/>
    </source>
</evidence>
<proteinExistence type="predicted"/>
<name>A0A4V2F4R4_9ACTN</name>
<dbReference type="OrthoDB" id="5115613at2"/>
<keyword evidence="1" id="KW-0560">Oxidoreductase</keyword>
<organism evidence="4 5">
    <name type="scientific">Motilibacter rhizosphaerae</name>
    <dbReference type="NCBI Taxonomy" id="598652"/>
    <lineage>
        <taxon>Bacteria</taxon>
        <taxon>Bacillati</taxon>
        <taxon>Actinomycetota</taxon>
        <taxon>Actinomycetes</taxon>
        <taxon>Motilibacterales</taxon>
        <taxon>Motilibacteraceae</taxon>
        <taxon>Motilibacter</taxon>
    </lineage>
</organism>
<feature type="region of interest" description="Disordered" evidence="2">
    <location>
        <begin position="69"/>
        <end position="90"/>
    </location>
</feature>
<evidence type="ECO:0000256" key="1">
    <source>
        <dbReference type="ARBA" id="ARBA00023002"/>
    </source>
</evidence>
<dbReference type="AlphaFoldDB" id="A0A4V2F4R4"/>
<dbReference type="Gene3D" id="2.30.110.10">
    <property type="entry name" value="Electron Transport, Fmn-binding Protein, Chain A"/>
    <property type="match status" value="1"/>
</dbReference>
<accession>A0A4V2F4R4</accession>
<feature type="domain" description="Pyridoxamine 5'-phosphate oxidase N-terminal" evidence="3">
    <location>
        <begin position="16"/>
        <end position="87"/>
    </location>
</feature>
<dbReference type="RefSeq" id="WP_130492718.1">
    <property type="nucleotide sequence ID" value="NZ_SGXD01000002.1"/>
</dbReference>
<dbReference type="PANTHER" id="PTHR35176">
    <property type="entry name" value="HEME OXYGENASE HI_0854-RELATED"/>
    <property type="match status" value="1"/>
</dbReference>